<dbReference type="KEGG" id="ovb:NB640_12300"/>
<evidence type="ECO:0000313" key="2">
    <source>
        <dbReference type="Proteomes" id="UP001156215"/>
    </source>
</evidence>
<evidence type="ECO:0000313" key="1">
    <source>
        <dbReference type="EMBL" id="WAW09982.1"/>
    </source>
</evidence>
<proteinExistence type="predicted"/>
<keyword evidence="2" id="KW-1185">Reference proteome</keyword>
<protein>
    <submittedName>
        <fullName evidence="1">Polymer-forming cytoskeletal protein</fullName>
    </submittedName>
</protein>
<name>A0A9E9LYP9_9BURK</name>
<dbReference type="AlphaFoldDB" id="A0A9E9LYP9"/>
<dbReference type="SUPFAM" id="SSF51161">
    <property type="entry name" value="Trimeric LpxA-like enzymes"/>
    <property type="match status" value="1"/>
</dbReference>
<dbReference type="Gene3D" id="2.160.10.10">
    <property type="entry name" value="Hexapeptide repeat proteins"/>
    <property type="match status" value="1"/>
</dbReference>
<dbReference type="Proteomes" id="UP001156215">
    <property type="component" value="Chromosome"/>
</dbReference>
<dbReference type="InterPro" id="IPR011004">
    <property type="entry name" value="Trimer_LpxA-like_sf"/>
</dbReference>
<accession>A0A9E9LYP9</accession>
<reference evidence="1" key="1">
    <citation type="journal article" date="2022" name="Front. Microbiol.">
        <title>New perspectives on an old grouping: The genomic and phenotypic variability of Oxalobacter formigenes and the implications for calcium oxalate stone prevention.</title>
        <authorList>
            <person name="Chmiel J.A."/>
            <person name="Carr C."/>
            <person name="Stuivenberg G.A."/>
            <person name="Venema R."/>
            <person name="Chanyi R.M."/>
            <person name="Al K.F."/>
            <person name="Giguere D."/>
            <person name="Say H."/>
            <person name="Akouris P.P."/>
            <person name="Dominguez Romero S.A."/>
            <person name="Kwong A."/>
            <person name="Tai V."/>
            <person name="Koval S.F."/>
            <person name="Razvi H."/>
            <person name="Bjazevic J."/>
            <person name="Burton J.P."/>
        </authorList>
    </citation>
    <scope>NUCLEOTIDE SEQUENCE</scope>
    <source>
        <strain evidence="1">WoOx3</strain>
    </source>
</reference>
<dbReference type="RefSeq" id="WP_269308985.1">
    <property type="nucleotide sequence ID" value="NZ_CP098242.1"/>
</dbReference>
<gene>
    <name evidence="1" type="ORF">NB640_12300</name>
</gene>
<organism evidence="1 2">
    <name type="scientific">Oxalobacter vibrioformis</name>
    <dbReference type="NCBI Taxonomy" id="933080"/>
    <lineage>
        <taxon>Bacteria</taxon>
        <taxon>Pseudomonadati</taxon>
        <taxon>Pseudomonadota</taxon>
        <taxon>Betaproteobacteria</taxon>
        <taxon>Burkholderiales</taxon>
        <taxon>Oxalobacteraceae</taxon>
        <taxon>Oxalobacter</taxon>
    </lineage>
</organism>
<dbReference type="Pfam" id="PF18836">
    <property type="entry name" value="B_solenoid_ydck"/>
    <property type="match status" value="3"/>
</dbReference>
<dbReference type="InterPro" id="IPR040831">
    <property type="entry name" value="B_solenoid_ydck_rpt"/>
</dbReference>
<sequence>MTSKENKKYVLLKDDTKKTWDGKTLYRVKALVAIGLLVSPGTLGGYIESEKNLSVSGNAWVSGNAEVYGNARVYGNAEVSGNARVYGNAEVSGNARVYGNAEVSGDAWVYGNAWVSGDARVYGNAWVSGDARVSKRTDIQWFTGVGSDQGTLTVFRQKDGSVFLIRGCFGGTLEEFKAAVQKTHGNNRYGQHYNMLIQSVEFWFNSGEEVSK</sequence>
<dbReference type="EMBL" id="CP098242">
    <property type="protein sequence ID" value="WAW09982.1"/>
    <property type="molecule type" value="Genomic_DNA"/>
</dbReference>